<proteinExistence type="inferred from homology"/>
<evidence type="ECO:0000256" key="4">
    <source>
        <dbReference type="ARBA" id="ARBA00022989"/>
    </source>
</evidence>
<keyword evidence="6" id="KW-0325">Glycoprotein</keyword>
<feature type="transmembrane region" description="Helical" evidence="7">
    <location>
        <begin position="355"/>
        <end position="376"/>
    </location>
</feature>
<dbReference type="PROSITE" id="PS50156">
    <property type="entry name" value="SSD"/>
    <property type="match status" value="1"/>
</dbReference>
<evidence type="ECO:0000256" key="7">
    <source>
        <dbReference type="SAM" id="Phobius"/>
    </source>
</evidence>
<keyword evidence="4 7" id="KW-1133">Transmembrane helix</keyword>
<evidence type="ECO:0000256" key="1">
    <source>
        <dbReference type="ARBA" id="ARBA00004141"/>
    </source>
</evidence>
<dbReference type="GO" id="GO:0030659">
    <property type="term" value="C:cytoplasmic vesicle membrane"/>
    <property type="evidence" value="ECO:0007669"/>
    <property type="project" value="TreeGrafter"/>
</dbReference>
<protein>
    <submittedName>
        <fullName evidence="10">SSD domain-containing protein</fullName>
    </submittedName>
</protein>
<organism evidence="9 10">
    <name type="scientific">Meloidogyne incognita</name>
    <name type="common">Southern root-knot nematode worm</name>
    <name type="synonym">Oxyuris incognita</name>
    <dbReference type="NCBI Taxonomy" id="6306"/>
    <lineage>
        <taxon>Eukaryota</taxon>
        <taxon>Metazoa</taxon>
        <taxon>Ecdysozoa</taxon>
        <taxon>Nematoda</taxon>
        <taxon>Chromadorea</taxon>
        <taxon>Rhabditida</taxon>
        <taxon>Tylenchina</taxon>
        <taxon>Tylenchomorpha</taxon>
        <taxon>Tylenchoidea</taxon>
        <taxon>Meloidogynidae</taxon>
        <taxon>Meloidogyninae</taxon>
        <taxon>Meloidogyne</taxon>
        <taxon>Meloidogyne incognita group</taxon>
    </lineage>
</organism>
<evidence type="ECO:0000313" key="10">
    <source>
        <dbReference type="WBParaSite" id="Minc3s03479g33961"/>
    </source>
</evidence>
<reference evidence="10" key="1">
    <citation type="submission" date="2022-11" db="UniProtKB">
        <authorList>
            <consortium name="WormBaseParasite"/>
        </authorList>
    </citation>
    <scope>IDENTIFICATION</scope>
</reference>
<feature type="domain" description="SSD" evidence="8">
    <location>
        <begin position="238"/>
        <end position="379"/>
    </location>
</feature>
<keyword evidence="5 7" id="KW-0472">Membrane</keyword>
<dbReference type="InterPro" id="IPR003392">
    <property type="entry name" value="PTHD_SSD"/>
</dbReference>
<evidence type="ECO:0000256" key="2">
    <source>
        <dbReference type="ARBA" id="ARBA00005585"/>
    </source>
</evidence>
<dbReference type="WBParaSite" id="Minc3s03479g33961">
    <property type="protein sequence ID" value="Minc3s03479g33961"/>
    <property type="gene ID" value="Minc3s03479g33961"/>
</dbReference>
<evidence type="ECO:0000313" key="9">
    <source>
        <dbReference type="Proteomes" id="UP000887563"/>
    </source>
</evidence>
<dbReference type="Pfam" id="PF02460">
    <property type="entry name" value="Patched"/>
    <property type="match status" value="1"/>
</dbReference>
<evidence type="ECO:0000259" key="8">
    <source>
        <dbReference type="PROSITE" id="PS50156"/>
    </source>
</evidence>
<evidence type="ECO:0000256" key="5">
    <source>
        <dbReference type="ARBA" id="ARBA00023136"/>
    </source>
</evidence>
<feature type="transmembrane region" description="Helical" evidence="7">
    <location>
        <begin position="239"/>
        <end position="260"/>
    </location>
</feature>
<dbReference type="PANTHER" id="PTHR10796">
    <property type="entry name" value="PATCHED-RELATED"/>
    <property type="match status" value="1"/>
</dbReference>
<dbReference type="PANTHER" id="PTHR10796:SF112">
    <property type="entry name" value="PATCHED-RELATED PROTEIN 18"/>
    <property type="match status" value="1"/>
</dbReference>
<feature type="transmembrane region" description="Helical" evidence="7">
    <location>
        <begin position="12"/>
        <end position="30"/>
    </location>
</feature>
<dbReference type="Gene3D" id="1.20.1640.10">
    <property type="entry name" value="Multidrug efflux transporter AcrB transmembrane domain"/>
    <property type="match status" value="1"/>
</dbReference>
<evidence type="ECO:0000256" key="3">
    <source>
        <dbReference type="ARBA" id="ARBA00022692"/>
    </source>
</evidence>
<evidence type="ECO:0000256" key="6">
    <source>
        <dbReference type="ARBA" id="ARBA00023180"/>
    </source>
</evidence>
<dbReference type="InterPro" id="IPR000731">
    <property type="entry name" value="SSD"/>
</dbReference>
<dbReference type="AlphaFoldDB" id="A0A914N8B4"/>
<dbReference type="InterPro" id="IPR051697">
    <property type="entry name" value="Patched_domain-protein"/>
</dbReference>
<sequence>MDLDNLDIPSLIVPGLILLAILLGSGAVNFKEVNNVRDHFSADNSPSRYEFLVAREFFKELGGLFHVVVAIQAVDFESLLRPKYIDKALEIEDFLQYKLKVEDEGKYYSYSDFCGAQCETSDAVNIFLTVYRDVKHRGKGNNIKLTFPTIDVFGHRIYLANNIFQVQLNNRSRLVEGANLIAINFHAIYPNSTMERVMKKWEHAVSNYAFETLNDPLIRLFVTSEGLVSEEVRRTGIEVLPLMPISLLVIMIFMVVITSLKSDQIKSKPWESLFGVFCPILSIFASFGILFWLNFEFLPIVVVVPFLVLAIGVDDVFIFLHCWENTDPQKALRERIADMLGSAGPSITITSLTNWLSFTIGIATPTPAIRVFFLILQIS</sequence>
<dbReference type="Proteomes" id="UP000887563">
    <property type="component" value="Unplaced"/>
</dbReference>
<feature type="transmembrane region" description="Helical" evidence="7">
    <location>
        <begin position="300"/>
        <end position="320"/>
    </location>
</feature>
<feature type="transmembrane region" description="Helical" evidence="7">
    <location>
        <begin position="272"/>
        <end position="293"/>
    </location>
</feature>
<keyword evidence="9" id="KW-1185">Reference proteome</keyword>
<comment type="subcellular location">
    <subcellularLocation>
        <location evidence="1">Membrane</location>
        <topology evidence="1">Multi-pass membrane protein</topology>
    </subcellularLocation>
</comment>
<name>A0A914N8B4_MELIC</name>
<dbReference type="GO" id="GO:0005886">
    <property type="term" value="C:plasma membrane"/>
    <property type="evidence" value="ECO:0007669"/>
    <property type="project" value="TreeGrafter"/>
</dbReference>
<dbReference type="SUPFAM" id="SSF82866">
    <property type="entry name" value="Multidrug efflux transporter AcrB transmembrane domain"/>
    <property type="match status" value="1"/>
</dbReference>
<comment type="similarity">
    <text evidence="2">Belongs to the patched family.</text>
</comment>
<accession>A0A914N8B4</accession>
<dbReference type="GO" id="GO:0006897">
    <property type="term" value="P:endocytosis"/>
    <property type="evidence" value="ECO:0007669"/>
    <property type="project" value="TreeGrafter"/>
</dbReference>
<dbReference type="GO" id="GO:0018996">
    <property type="term" value="P:molting cycle, collagen and cuticulin-based cuticle"/>
    <property type="evidence" value="ECO:0007669"/>
    <property type="project" value="TreeGrafter"/>
</dbReference>
<keyword evidence="3 7" id="KW-0812">Transmembrane</keyword>